<dbReference type="Gene3D" id="2.60.40.10">
    <property type="entry name" value="Immunoglobulins"/>
    <property type="match status" value="1"/>
</dbReference>
<evidence type="ECO:0000259" key="2">
    <source>
        <dbReference type="Pfam" id="PF13115"/>
    </source>
</evidence>
<protein>
    <submittedName>
        <fullName evidence="3">FixH family protein</fullName>
    </submittedName>
</protein>
<dbReference type="InterPro" id="IPR013783">
    <property type="entry name" value="Ig-like_fold"/>
</dbReference>
<reference evidence="3 6" key="2">
    <citation type="submission" date="2022-05" db="EMBL/GenBank/DDBJ databases">
        <title>Genome Sequencing of Bee-Associated Microbes.</title>
        <authorList>
            <person name="Dunlap C."/>
        </authorList>
    </citation>
    <scope>NUCLEOTIDE SEQUENCE [LARGE SCALE GENOMIC DNA]</scope>
    <source>
        <strain evidence="3 6">NRRL B-23120</strain>
    </source>
</reference>
<feature type="domain" description="YtkA-like" evidence="2">
    <location>
        <begin position="30"/>
        <end position="110"/>
    </location>
</feature>
<gene>
    <name evidence="3" type="ORF">M5X16_09390</name>
    <name evidence="4" type="ORF">PC41400_20725</name>
</gene>
<dbReference type="PROSITE" id="PS50194">
    <property type="entry name" value="FILAMIN_REPEAT"/>
    <property type="match status" value="1"/>
</dbReference>
<dbReference type="KEGG" id="pchi:PC41400_20725"/>
<keyword evidence="6" id="KW-1185">Reference proteome</keyword>
<evidence type="ECO:0000313" key="3">
    <source>
        <dbReference type="EMBL" id="MCY9595988.1"/>
    </source>
</evidence>
<reference evidence="4 5" key="1">
    <citation type="submission" date="2018-01" db="EMBL/GenBank/DDBJ databases">
        <title>The whole genome sequencing and assembly of Paenibacillus chitinolyticus KCCM 41400 strain.</title>
        <authorList>
            <person name="Kim J.-Y."/>
            <person name="Park M.-K."/>
            <person name="Lee Y.-J."/>
            <person name="Yi H."/>
            <person name="Bahn Y.-S."/>
            <person name="Kim J.F."/>
            <person name="Lee D.-W."/>
        </authorList>
    </citation>
    <scope>NUCLEOTIDE SEQUENCE [LARGE SCALE GENOMIC DNA]</scope>
    <source>
        <strain evidence="4 5">KCCM 41400</strain>
    </source>
</reference>
<keyword evidence="1" id="KW-0732">Signal</keyword>
<evidence type="ECO:0000256" key="1">
    <source>
        <dbReference type="SAM" id="SignalP"/>
    </source>
</evidence>
<evidence type="ECO:0000313" key="5">
    <source>
        <dbReference type="Proteomes" id="UP000288943"/>
    </source>
</evidence>
<accession>A0A410X015</accession>
<proteinExistence type="predicted"/>
<dbReference type="EMBL" id="CP026520">
    <property type="protein sequence ID" value="QAV19950.1"/>
    <property type="molecule type" value="Genomic_DNA"/>
</dbReference>
<feature type="signal peptide" evidence="1">
    <location>
        <begin position="1"/>
        <end position="20"/>
    </location>
</feature>
<organism evidence="4 5">
    <name type="scientific">Paenibacillus chitinolyticus</name>
    <dbReference type="NCBI Taxonomy" id="79263"/>
    <lineage>
        <taxon>Bacteria</taxon>
        <taxon>Bacillati</taxon>
        <taxon>Bacillota</taxon>
        <taxon>Bacilli</taxon>
        <taxon>Bacillales</taxon>
        <taxon>Paenibacillaceae</taxon>
        <taxon>Paenibacillus</taxon>
    </lineage>
</organism>
<name>A0A410X015_9BACL</name>
<evidence type="ECO:0000313" key="6">
    <source>
        <dbReference type="Proteomes" id="UP001527202"/>
    </source>
</evidence>
<dbReference type="EMBL" id="JAMDMJ010000009">
    <property type="protein sequence ID" value="MCY9595988.1"/>
    <property type="molecule type" value="Genomic_DNA"/>
</dbReference>
<feature type="chain" id="PRO_5038502451" evidence="1">
    <location>
        <begin position="21"/>
        <end position="127"/>
    </location>
</feature>
<dbReference type="OrthoDB" id="2679237at2"/>
<evidence type="ECO:0000313" key="4">
    <source>
        <dbReference type="EMBL" id="QAV19950.1"/>
    </source>
</evidence>
<dbReference type="PROSITE" id="PS51257">
    <property type="entry name" value="PROKAR_LIPOPROTEIN"/>
    <property type="match status" value="1"/>
</dbReference>
<dbReference type="AlphaFoldDB" id="A0A410X015"/>
<dbReference type="Pfam" id="PF13115">
    <property type="entry name" value="YtkA"/>
    <property type="match status" value="1"/>
</dbReference>
<dbReference type="InterPro" id="IPR032693">
    <property type="entry name" value="YtkA-like_dom"/>
</dbReference>
<sequence>MLKPISRFLLAVLLVFAVTACSSELKGQDPAKVKVDLVTEPSPVKTGEKAVVTAKITGLTTQEGARVQLDVRLADNSGLPELLDAKSSGDGNYSIEKTFDQPGKYAIYVHLYQGVLHITKKKVLDVS</sequence>
<dbReference type="GeneID" id="95377220"/>
<dbReference type="Proteomes" id="UP001527202">
    <property type="component" value="Unassembled WGS sequence"/>
</dbReference>
<dbReference type="InterPro" id="IPR017868">
    <property type="entry name" value="Filamin/ABP280_repeat-like"/>
</dbReference>
<dbReference type="Proteomes" id="UP000288943">
    <property type="component" value="Chromosome"/>
</dbReference>
<dbReference type="RefSeq" id="WP_042233244.1">
    <property type="nucleotide sequence ID" value="NZ_CP026520.1"/>
</dbReference>